<sequence length="90" mass="9665">MNKEDLVKLVSEKAGITKKAAEEAQKAVIEGFSSALEKGESISIVGFGSFKVVDRAAREGRNPSTGEKMQIPASKAVKFTPSKALKERVQ</sequence>
<dbReference type="PROSITE" id="PS00045">
    <property type="entry name" value="HISTONE_LIKE"/>
    <property type="match status" value="1"/>
</dbReference>
<dbReference type="InterPro" id="IPR010992">
    <property type="entry name" value="IHF-like_DNA-bd_dom_sf"/>
</dbReference>
<dbReference type="PANTHER" id="PTHR33175">
    <property type="entry name" value="DNA-BINDING PROTEIN HU"/>
    <property type="match status" value="1"/>
</dbReference>
<evidence type="ECO:0000256" key="3">
    <source>
        <dbReference type="RuleBase" id="RU003939"/>
    </source>
</evidence>
<dbReference type="GO" id="GO:0030261">
    <property type="term" value="P:chromosome condensation"/>
    <property type="evidence" value="ECO:0007669"/>
    <property type="project" value="UniProtKB-KW"/>
</dbReference>
<dbReference type="CDD" id="cd13831">
    <property type="entry name" value="HU"/>
    <property type="match status" value="1"/>
</dbReference>
<dbReference type="SMART" id="SM00411">
    <property type="entry name" value="BHL"/>
    <property type="match status" value="1"/>
</dbReference>
<evidence type="ECO:0000256" key="1">
    <source>
        <dbReference type="ARBA" id="ARBA00023067"/>
    </source>
</evidence>
<reference evidence="4 5" key="1">
    <citation type="submission" date="2020-08" db="EMBL/GenBank/DDBJ databases">
        <title>Bridging the membrane lipid divide: bacteria of the FCB group superphylum have the potential to synthesize archaeal ether lipids.</title>
        <authorList>
            <person name="Villanueva L."/>
            <person name="Von Meijenfeldt F.A.B."/>
            <person name="Westbye A.B."/>
            <person name="Yadav S."/>
            <person name="Hopmans E.C."/>
            <person name="Dutilh B.E."/>
            <person name="Sinninghe Damste J.S."/>
        </authorList>
    </citation>
    <scope>NUCLEOTIDE SEQUENCE [LARGE SCALE GENOMIC DNA]</scope>
    <source>
        <strain evidence="4">NIOZ-UU27</strain>
    </source>
</reference>
<dbReference type="Proteomes" id="UP000650524">
    <property type="component" value="Unassembled WGS sequence"/>
</dbReference>
<proteinExistence type="inferred from homology"/>
<accession>A0A8J6MY53</accession>
<name>A0A8J6MY53_9DELT</name>
<dbReference type="Gene3D" id="4.10.520.10">
    <property type="entry name" value="IHF-like DNA-binding proteins"/>
    <property type="match status" value="1"/>
</dbReference>
<evidence type="ECO:0000313" key="4">
    <source>
        <dbReference type="EMBL" id="MBC8177087.1"/>
    </source>
</evidence>
<dbReference type="PANTHER" id="PTHR33175:SF3">
    <property type="entry name" value="DNA-BINDING PROTEIN HU-BETA"/>
    <property type="match status" value="1"/>
</dbReference>
<comment type="similarity">
    <text evidence="3">Belongs to the bacterial histone-like protein family.</text>
</comment>
<evidence type="ECO:0000313" key="5">
    <source>
        <dbReference type="Proteomes" id="UP000650524"/>
    </source>
</evidence>
<dbReference type="Pfam" id="PF00216">
    <property type="entry name" value="Bac_DNA_binding"/>
    <property type="match status" value="1"/>
</dbReference>
<dbReference type="AlphaFoldDB" id="A0A8J6MY53"/>
<dbReference type="PRINTS" id="PR01727">
    <property type="entry name" value="DNABINDINGHU"/>
</dbReference>
<dbReference type="GO" id="GO:0003677">
    <property type="term" value="F:DNA binding"/>
    <property type="evidence" value="ECO:0007669"/>
    <property type="project" value="UniProtKB-KW"/>
</dbReference>
<dbReference type="SUPFAM" id="SSF47729">
    <property type="entry name" value="IHF-like DNA-binding proteins"/>
    <property type="match status" value="1"/>
</dbReference>
<keyword evidence="2 4" id="KW-0238">DNA-binding</keyword>
<organism evidence="4 5">
    <name type="scientific">Candidatus Desulfacyla euxinica</name>
    <dbReference type="NCBI Taxonomy" id="2841693"/>
    <lineage>
        <taxon>Bacteria</taxon>
        <taxon>Deltaproteobacteria</taxon>
        <taxon>Candidatus Desulfacyla</taxon>
    </lineage>
</organism>
<protein>
    <submittedName>
        <fullName evidence="4">HU family DNA-binding protein</fullName>
    </submittedName>
</protein>
<evidence type="ECO:0000256" key="2">
    <source>
        <dbReference type="ARBA" id="ARBA00023125"/>
    </source>
</evidence>
<gene>
    <name evidence="4" type="ORF">H8E19_06735</name>
</gene>
<dbReference type="InterPro" id="IPR000119">
    <property type="entry name" value="Hist_DNA-bd"/>
</dbReference>
<keyword evidence="1" id="KW-0226">DNA condensation</keyword>
<comment type="caution">
    <text evidence="4">The sequence shown here is derived from an EMBL/GenBank/DDBJ whole genome shotgun (WGS) entry which is preliminary data.</text>
</comment>
<dbReference type="InterPro" id="IPR020816">
    <property type="entry name" value="Histone-like_DNA-bd_CS"/>
</dbReference>
<dbReference type="EMBL" id="JACNJD010000185">
    <property type="protein sequence ID" value="MBC8177087.1"/>
    <property type="molecule type" value="Genomic_DNA"/>
</dbReference>
<dbReference type="GO" id="GO:0030527">
    <property type="term" value="F:structural constituent of chromatin"/>
    <property type="evidence" value="ECO:0007669"/>
    <property type="project" value="InterPro"/>
</dbReference>